<evidence type="ECO:0000313" key="13">
    <source>
        <dbReference type="WBParaSite" id="ACRNAN_Path_1163.g4496.t1"/>
    </source>
</evidence>
<evidence type="ECO:0000256" key="1">
    <source>
        <dbReference type="ARBA" id="ARBA00004122"/>
    </source>
</evidence>
<keyword evidence="7" id="KW-0472">Membrane</keyword>
<dbReference type="GO" id="GO:0060090">
    <property type="term" value="F:molecular adaptor activity"/>
    <property type="evidence" value="ECO:0007669"/>
    <property type="project" value="TreeGrafter"/>
</dbReference>
<dbReference type="Proteomes" id="UP000887540">
    <property type="component" value="Unplaced"/>
</dbReference>
<dbReference type="InterPro" id="IPR028209">
    <property type="entry name" value="LAMTOR1/MEH1"/>
</dbReference>
<dbReference type="GO" id="GO:0031902">
    <property type="term" value="C:late endosome membrane"/>
    <property type="evidence" value="ECO:0007669"/>
    <property type="project" value="UniProtKB-SubCell"/>
</dbReference>
<sequence length="199" mass="22605">MSLLESCLKYCCCNGEDSDDEERLIREQGEETRINRRERVDSRYNNISNGPEQQPGVSRNGQVIGQVSNGVKTREQVEQELLKKILDRTEQSIIDVSNMDNTTVDVDVAYRARVYSDAIRRHDEAITKKKISAKEDSLPVSSLLSDVGPRLQEFLSHPSITPDEVALIHQWTEACLEAYKQGVQIECKEELVAYMSLDD</sequence>
<dbReference type="GO" id="GO:0016197">
    <property type="term" value="P:endosomal transport"/>
    <property type="evidence" value="ECO:0007669"/>
    <property type="project" value="InterPro"/>
</dbReference>
<evidence type="ECO:0000256" key="9">
    <source>
        <dbReference type="ARBA" id="ARBA00023228"/>
    </source>
</evidence>
<dbReference type="GO" id="GO:0045121">
    <property type="term" value="C:membrane raft"/>
    <property type="evidence" value="ECO:0007669"/>
    <property type="project" value="InterPro"/>
</dbReference>
<accession>A0A914BWK3</accession>
<evidence type="ECO:0000256" key="2">
    <source>
        <dbReference type="ARBA" id="ARBA00004577"/>
    </source>
</evidence>
<keyword evidence="10" id="KW-0449">Lipoprotein</keyword>
<name>A0A914BWK3_9BILA</name>
<evidence type="ECO:0000256" key="8">
    <source>
        <dbReference type="ARBA" id="ARBA00023139"/>
    </source>
</evidence>
<dbReference type="GO" id="GO:0071230">
    <property type="term" value="P:cellular response to amino acid stimulus"/>
    <property type="evidence" value="ECO:0007669"/>
    <property type="project" value="InterPro"/>
</dbReference>
<proteinExistence type="inferred from homology"/>
<keyword evidence="12" id="KW-1185">Reference proteome</keyword>
<keyword evidence="8" id="KW-0564">Palmitate</keyword>
<evidence type="ECO:0000256" key="10">
    <source>
        <dbReference type="ARBA" id="ARBA00023288"/>
    </source>
</evidence>
<dbReference type="GO" id="GO:0043410">
    <property type="term" value="P:positive regulation of MAPK cascade"/>
    <property type="evidence" value="ECO:0007669"/>
    <property type="project" value="InterPro"/>
</dbReference>
<evidence type="ECO:0000256" key="7">
    <source>
        <dbReference type="ARBA" id="ARBA00023136"/>
    </source>
</evidence>
<organism evidence="12 13">
    <name type="scientific">Acrobeloides nanus</name>
    <dbReference type="NCBI Taxonomy" id="290746"/>
    <lineage>
        <taxon>Eukaryota</taxon>
        <taxon>Metazoa</taxon>
        <taxon>Ecdysozoa</taxon>
        <taxon>Nematoda</taxon>
        <taxon>Chromadorea</taxon>
        <taxon>Rhabditida</taxon>
        <taxon>Tylenchina</taxon>
        <taxon>Cephalobomorpha</taxon>
        <taxon>Cephaloboidea</taxon>
        <taxon>Cephalobidae</taxon>
        <taxon>Acrobeloides</taxon>
    </lineage>
</organism>
<evidence type="ECO:0000313" key="12">
    <source>
        <dbReference type="Proteomes" id="UP000887540"/>
    </source>
</evidence>
<dbReference type="AlphaFoldDB" id="A0A914BWK3"/>
<dbReference type="GO" id="GO:0005085">
    <property type="term" value="F:guanyl-nucleotide exchange factor activity"/>
    <property type="evidence" value="ECO:0007669"/>
    <property type="project" value="TreeGrafter"/>
</dbReference>
<keyword evidence="5" id="KW-0519">Myristate</keyword>
<dbReference type="GO" id="GO:0071986">
    <property type="term" value="C:Ragulator complex"/>
    <property type="evidence" value="ECO:0007669"/>
    <property type="project" value="InterPro"/>
</dbReference>
<dbReference type="WBParaSite" id="ACRNAN_Path_1163.g4496.t1">
    <property type="protein sequence ID" value="ACRNAN_Path_1163.g4496.t1"/>
    <property type="gene ID" value="ACRNAN_Path_1163.g4496"/>
</dbReference>
<comment type="subcellular location">
    <subcellularLocation>
        <location evidence="2">Late endosome membrane</location>
        <topology evidence="2">Lipid-anchor</topology>
        <orientation evidence="2">Cytoplasmic side</orientation>
    </subcellularLocation>
    <subcellularLocation>
        <location evidence="1">Lysosome membrane</location>
        <topology evidence="1">Lipid-anchor</topology>
        <orientation evidence="1">Cytoplasmic side</orientation>
    </subcellularLocation>
</comment>
<reference evidence="13" key="1">
    <citation type="submission" date="2022-11" db="UniProtKB">
        <authorList>
            <consortium name="WormBaseParasite"/>
        </authorList>
    </citation>
    <scope>IDENTIFICATION</scope>
</reference>
<dbReference type="GO" id="GO:0007040">
    <property type="term" value="P:lysosome organization"/>
    <property type="evidence" value="ECO:0007669"/>
    <property type="project" value="InterPro"/>
</dbReference>
<keyword evidence="9" id="KW-0458">Lysosome</keyword>
<dbReference type="GO" id="GO:0032008">
    <property type="term" value="P:positive regulation of TOR signaling"/>
    <property type="evidence" value="ECO:0007669"/>
    <property type="project" value="InterPro"/>
</dbReference>
<dbReference type="GO" id="GO:0001919">
    <property type="term" value="P:regulation of receptor recycling"/>
    <property type="evidence" value="ECO:0007669"/>
    <property type="project" value="InterPro"/>
</dbReference>
<dbReference type="PANTHER" id="PTHR13401:SF2">
    <property type="entry name" value="RAGULATOR COMPLEX PROTEIN LAMTOR1"/>
    <property type="match status" value="1"/>
</dbReference>
<dbReference type="Pfam" id="PF15454">
    <property type="entry name" value="LAMTOR"/>
    <property type="match status" value="1"/>
</dbReference>
<protein>
    <recommendedName>
        <fullName evidence="4">Ragulator complex protein LAMTOR1</fullName>
    </recommendedName>
    <alternativeName>
        <fullName evidence="11">Late endosomal/lysosomal adaptor and MAPK and MTOR activator 1</fullName>
    </alternativeName>
</protein>
<evidence type="ECO:0000256" key="11">
    <source>
        <dbReference type="ARBA" id="ARBA00032695"/>
    </source>
</evidence>
<dbReference type="GO" id="GO:0005765">
    <property type="term" value="C:lysosomal membrane"/>
    <property type="evidence" value="ECO:0007669"/>
    <property type="project" value="UniProtKB-SubCell"/>
</dbReference>
<comment type="similarity">
    <text evidence="3">Belongs to the LAMTOR1 family.</text>
</comment>
<evidence type="ECO:0000256" key="3">
    <source>
        <dbReference type="ARBA" id="ARBA00010861"/>
    </source>
</evidence>
<dbReference type="GO" id="GO:0042632">
    <property type="term" value="P:cholesterol homeostasis"/>
    <property type="evidence" value="ECO:0007669"/>
    <property type="project" value="InterPro"/>
</dbReference>
<evidence type="ECO:0000256" key="4">
    <source>
        <dbReference type="ARBA" id="ARBA00016099"/>
    </source>
</evidence>
<dbReference type="PANTHER" id="PTHR13401">
    <property type="entry name" value="RAGULATOR COMPLEX PROTEIN LAMTOR1"/>
    <property type="match status" value="1"/>
</dbReference>
<keyword evidence="6" id="KW-0967">Endosome</keyword>
<evidence type="ECO:0000256" key="6">
    <source>
        <dbReference type="ARBA" id="ARBA00022753"/>
    </source>
</evidence>
<evidence type="ECO:0000256" key="5">
    <source>
        <dbReference type="ARBA" id="ARBA00022707"/>
    </source>
</evidence>